<evidence type="ECO:0000256" key="28">
    <source>
        <dbReference type="ARBA" id="ARBA00048058"/>
    </source>
</evidence>
<dbReference type="EMBL" id="JANEYG010000169">
    <property type="protein sequence ID" value="KAJ8911671.1"/>
    <property type="molecule type" value="Genomic_DNA"/>
</dbReference>
<dbReference type="GO" id="GO:0004622">
    <property type="term" value="F:phosphatidylcholine lysophospholipase activity"/>
    <property type="evidence" value="ECO:0007669"/>
    <property type="project" value="UniProtKB-EC"/>
</dbReference>
<comment type="catalytic activity">
    <reaction evidence="23">
        <text>1-(9Z-octadecenoyl)-glycerol + H2O = glycerol + (9Z)-octadecenoate + H(+)</text>
        <dbReference type="Rhea" id="RHEA:38487"/>
        <dbReference type="ChEBI" id="CHEBI:15377"/>
        <dbReference type="ChEBI" id="CHEBI:15378"/>
        <dbReference type="ChEBI" id="CHEBI:17754"/>
        <dbReference type="ChEBI" id="CHEBI:30823"/>
        <dbReference type="ChEBI" id="CHEBI:75342"/>
    </reaction>
    <physiologicalReaction direction="left-to-right" evidence="23">
        <dbReference type="Rhea" id="RHEA:38488"/>
    </physiologicalReaction>
</comment>
<evidence type="ECO:0000256" key="20">
    <source>
        <dbReference type="ARBA" id="ARBA00045916"/>
    </source>
</evidence>
<evidence type="ECO:0000256" key="12">
    <source>
        <dbReference type="ARBA" id="ARBA00023180"/>
    </source>
</evidence>
<comment type="catalytic activity">
    <reaction evidence="34">
        <text>1-hexadecanoyl-2-(9Z-octadecenoyl)-sn-glycero-3-phosphoethanolamine + H2O = 1-hexadecanoyl-sn-glycero-3-phosphoethanolamine + (9Z)-octadecenoate + H(+)</text>
        <dbReference type="Rhea" id="RHEA:40911"/>
        <dbReference type="ChEBI" id="CHEBI:15377"/>
        <dbReference type="ChEBI" id="CHEBI:15378"/>
        <dbReference type="ChEBI" id="CHEBI:30823"/>
        <dbReference type="ChEBI" id="CHEBI:73004"/>
        <dbReference type="ChEBI" id="CHEBI:73007"/>
    </reaction>
    <physiologicalReaction direction="left-to-right" evidence="34">
        <dbReference type="Rhea" id="RHEA:40912"/>
    </physiologicalReaction>
</comment>
<comment type="catalytic activity">
    <reaction evidence="26">
        <text>1-hexadecanoyl-2-(9Z-octadecenoyl)-sn-glycero-3-phospho-(1'-sn-glycerol) + H2O = 1-hexadecanoyl-sn-glycero-3-phospho-(1'-sn-glycerol) + (9Z)-octadecenoate + H(+)</text>
        <dbReference type="Rhea" id="RHEA:40919"/>
        <dbReference type="ChEBI" id="CHEBI:15377"/>
        <dbReference type="ChEBI" id="CHEBI:15378"/>
        <dbReference type="ChEBI" id="CHEBI:30823"/>
        <dbReference type="ChEBI" id="CHEBI:72841"/>
        <dbReference type="ChEBI" id="CHEBI:75158"/>
    </reaction>
    <physiologicalReaction direction="left-to-right" evidence="26">
        <dbReference type="Rhea" id="RHEA:40920"/>
    </physiologicalReaction>
</comment>
<evidence type="ECO:0000256" key="11">
    <source>
        <dbReference type="ARBA" id="ARBA00023136"/>
    </source>
</evidence>
<comment type="catalytic activity">
    <reaction evidence="42">
        <text>2-(9Z-octadecenoyl)-glycerol + H2O = glycerol + (9Z)-octadecenoate + H(+)</text>
        <dbReference type="Rhea" id="RHEA:38491"/>
        <dbReference type="ChEBI" id="CHEBI:15377"/>
        <dbReference type="ChEBI" id="CHEBI:15378"/>
        <dbReference type="ChEBI" id="CHEBI:17754"/>
        <dbReference type="ChEBI" id="CHEBI:30823"/>
        <dbReference type="ChEBI" id="CHEBI:73990"/>
    </reaction>
    <physiologicalReaction direction="left-to-right" evidence="42">
        <dbReference type="Rhea" id="RHEA:38492"/>
    </physiologicalReaction>
</comment>
<evidence type="ECO:0000256" key="35">
    <source>
        <dbReference type="ARBA" id="ARBA00048656"/>
    </source>
</evidence>
<accession>A0AAV8VBL0</accession>
<keyword evidence="6" id="KW-0732">Signal</keyword>
<comment type="subcellular location">
    <subcellularLocation>
        <location evidence="1">Apical cell membrane</location>
        <topology evidence="1">Single-pass type I membrane protein</topology>
    </subcellularLocation>
</comment>
<comment type="catalytic activity">
    <reaction evidence="40">
        <text>1,2-dihexadecanoyl-sn-glycero-3-phosphocholine + 2 H2O = sn-glycerol 3-phosphocholine + 2 hexadecanoate + 2 H(+)</text>
        <dbReference type="Rhea" id="RHEA:40975"/>
        <dbReference type="ChEBI" id="CHEBI:7896"/>
        <dbReference type="ChEBI" id="CHEBI:15377"/>
        <dbReference type="ChEBI" id="CHEBI:15378"/>
        <dbReference type="ChEBI" id="CHEBI:16870"/>
        <dbReference type="ChEBI" id="CHEBI:72999"/>
    </reaction>
    <physiologicalReaction direction="left-to-right" evidence="40">
        <dbReference type="Rhea" id="RHEA:40976"/>
    </physiologicalReaction>
</comment>
<evidence type="ECO:0000256" key="27">
    <source>
        <dbReference type="ARBA" id="ARBA00048049"/>
    </source>
</evidence>
<comment type="catalytic activity">
    <reaction evidence="22">
        <text>1,3-dihexadecanoyl-2-(9Z-octadecenoyl)glycerol + H2O = 1-hexadecanoyl-2-(9Z-octadecenoyl)-glycerol + hexadecanoate + H(+)</text>
        <dbReference type="Rhea" id="RHEA:40979"/>
        <dbReference type="ChEBI" id="CHEBI:7896"/>
        <dbReference type="ChEBI" id="CHEBI:15377"/>
        <dbReference type="ChEBI" id="CHEBI:15378"/>
        <dbReference type="ChEBI" id="CHEBI:75585"/>
        <dbReference type="ChEBI" id="CHEBI:75688"/>
    </reaction>
    <physiologicalReaction direction="left-to-right" evidence="22">
        <dbReference type="Rhea" id="RHEA:40980"/>
    </physiologicalReaction>
</comment>
<dbReference type="PANTHER" id="PTHR21325:SF31">
    <property type="entry name" value="GH22081P-RELATED"/>
    <property type="match status" value="1"/>
</dbReference>
<dbReference type="CDD" id="cd01824">
    <property type="entry name" value="Phospholipase_B_like"/>
    <property type="match status" value="1"/>
</dbReference>
<evidence type="ECO:0000256" key="9">
    <source>
        <dbReference type="ARBA" id="ARBA00022989"/>
    </source>
</evidence>
<dbReference type="PANTHER" id="PTHR21325">
    <property type="entry name" value="PHOSPHOLIPASE B, PLB1"/>
    <property type="match status" value="1"/>
</dbReference>
<dbReference type="AlphaFoldDB" id="A0AAV8VBL0"/>
<evidence type="ECO:0000256" key="10">
    <source>
        <dbReference type="ARBA" id="ARBA00023098"/>
    </source>
</evidence>
<comment type="caution">
    <text evidence="43">The sequence shown here is derived from an EMBL/GenBank/DDBJ whole genome shotgun (WGS) entry which is preliminary data.</text>
</comment>
<evidence type="ECO:0000256" key="17">
    <source>
        <dbReference type="ARBA" id="ARBA00031182"/>
    </source>
</evidence>
<evidence type="ECO:0000313" key="44">
    <source>
        <dbReference type="Proteomes" id="UP001159042"/>
    </source>
</evidence>
<evidence type="ECO:0000256" key="42">
    <source>
        <dbReference type="ARBA" id="ARBA00049461"/>
    </source>
</evidence>
<organism evidence="43 44">
    <name type="scientific">Exocentrus adspersus</name>
    <dbReference type="NCBI Taxonomy" id="1586481"/>
    <lineage>
        <taxon>Eukaryota</taxon>
        <taxon>Metazoa</taxon>
        <taxon>Ecdysozoa</taxon>
        <taxon>Arthropoda</taxon>
        <taxon>Hexapoda</taxon>
        <taxon>Insecta</taxon>
        <taxon>Pterygota</taxon>
        <taxon>Neoptera</taxon>
        <taxon>Endopterygota</taxon>
        <taxon>Coleoptera</taxon>
        <taxon>Polyphaga</taxon>
        <taxon>Cucujiformia</taxon>
        <taxon>Chrysomeloidea</taxon>
        <taxon>Cerambycidae</taxon>
        <taxon>Lamiinae</taxon>
        <taxon>Acanthocinini</taxon>
        <taxon>Exocentrus</taxon>
    </lineage>
</organism>
<comment type="catalytic activity">
    <reaction evidence="35">
        <text>1-hexadecanoyl-sn-glycero-3-phosphocholine + H2O = sn-glycerol 3-phosphocholine + hexadecanoate + H(+)</text>
        <dbReference type="Rhea" id="RHEA:40435"/>
        <dbReference type="ChEBI" id="CHEBI:7896"/>
        <dbReference type="ChEBI" id="CHEBI:15377"/>
        <dbReference type="ChEBI" id="CHEBI:15378"/>
        <dbReference type="ChEBI" id="CHEBI:16870"/>
        <dbReference type="ChEBI" id="CHEBI:72998"/>
    </reaction>
    <physiologicalReaction direction="left-to-right" evidence="35">
        <dbReference type="Rhea" id="RHEA:40436"/>
    </physiologicalReaction>
</comment>
<comment type="catalytic activity">
    <reaction evidence="13">
        <text>a triacylglycerol + H2O = a diacylglycerol + a fatty acid + H(+)</text>
        <dbReference type="Rhea" id="RHEA:12044"/>
        <dbReference type="ChEBI" id="CHEBI:15377"/>
        <dbReference type="ChEBI" id="CHEBI:15378"/>
        <dbReference type="ChEBI" id="CHEBI:17855"/>
        <dbReference type="ChEBI" id="CHEBI:18035"/>
        <dbReference type="ChEBI" id="CHEBI:28868"/>
        <dbReference type="EC" id="3.1.1.3"/>
    </reaction>
    <physiologicalReaction direction="left-to-right" evidence="13">
        <dbReference type="Rhea" id="RHEA:12045"/>
    </physiologicalReaction>
</comment>
<dbReference type="InterPro" id="IPR038885">
    <property type="entry name" value="PLB1"/>
</dbReference>
<keyword evidence="44" id="KW-1185">Reference proteome</keyword>
<comment type="catalytic activity">
    <reaction evidence="36">
        <text>1-hexadecanoyl-2-(9Z-octadecenoyl)-sn-glycero-3-phosphocholine + H2O = 1-hexadecanoyl-sn-glycero-3-phosphocholine + (9Z)-octadecenoate + H(+)</text>
        <dbReference type="Rhea" id="RHEA:38779"/>
        <dbReference type="ChEBI" id="CHEBI:15377"/>
        <dbReference type="ChEBI" id="CHEBI:15378"/>
        <dbReference type="ChEBI" id="CHEBI:30823"/>
        <dbReference type="ChEBI" id="CHEBI:72998"/>
        <dbReference type="ChEBI" id="CHEBI:73001"/>
    </reaction>
    <physiologicalReaction direction="left-to-right" evidence="36">
        <dbReference type="Rhea" id="RHEA:38780"/>
    </physiologicalReaction>
</comment>
<name>A0AAV8VBL0_9CUCU</name>
<comment type="catalytic activity">
    <reaction evidence="37">
        <text>1,3-dihexadecanoyl-2-(9Z-octadecenoyl)glycerol + H2O = 1,3-dihexadecanoylglycerol + (9Z)-octadecenoate + H(+)</text>
        <dbReference type="Rhea" id="RHEA:40983"/>
        <dbReference type="ChEBI" id="CHEBI:15377"/>
        <dbReference type="ChEBI" id="CHEBI:15378"/>
        <dbReference type="ChEBI" id="CHEBI:30823"/>
        <dbReference type="ChEBI" id="CHEBI:75688"/>
        <dbReference type="ChEBI" id="CHEBI:77619"/>
    </reaction>
    <physiologicalReaction direction="left-to-right" evidence="37">
        <dbReference type="Rhea" id="RHEA:40984"/>
    </physiologicalReaction>
</comment>
<comment type="catalytic activity">
    <reaction evidence="33">
        <text>a 1-acyl-sn-glycero-3-phosphocholine + H2O = sn-glycerol 3-phosphocholine + a fatty acid + H(+)</text>
        <dbReference type="Rhea" id="RHEA:15177"/>
        <dbReference type="ChEBI" id="CHEBI:15377"/>
        <dbReference type="ChEBI" id="CHEBI:15378"/>
        <dbReference type="ChEBI" id="CHEBI:16870"/>
        <dbReference type="ChEBI" id="CHEBI:28868"/>
        <dbReference type="ChEBI" id="CHEBI:58168"/>
        <dbReference type="EC" id="3.1.1.5"/>
    </reaction>
    <physiologicalReaction direction="left-to-right" evidence="33">
        <dbReference type="Rhea" id="RHEA:15178"/>
    </physiologicalReaction>
</comment>
<evidence type="ECO:0000256" key="21">
    <source>
        <dbReference type="ARBA" id="ARBA00047324"/>
    </source>
</evidence>
<evidence type="ECO:0000256" key="34">
    <source>
        <dbReference type="ARBA" id="ARBA00048613"/>
    </source>
</evidence>
<protein>
    <recommendedName>
        <fullName evidence="3">Phospholipase B1, membrane-associated</fullName>
    </recommendedName>
    <alternativeName>
        <fullName evidence="16">Lysophospholipase</fullName>
    </alternativeName>
    <alternativeName>
        <fullName evidence="17">Phospholipase A2</fullName>
    </alternativeName>
    <alternativeName>
        <fullName evidence="19">Phospholipase B/lipase</fullName>
    </alternativeName>
    <alternativeName>
        <fullName evidence="18">Triacylglycerol lipase</fullName>
    </alternativeName>
</protein>
<dbReference type="Gene3D" id="3.40.50.1110">
    <property type="entry name" value="SGNH hydrolase"/>
    <property type="match status" value="1"/>
</dbReference>
<comment type="catalytic activity">
    <reaction evidence="41">
        <text>1,3-di-(9Z-octadecenoyl)-glycerol + H2O = 1-(9Z-octadecenoyl)-glycerol + (9Z)-octadecenoate + H(+)</text>
        <dbReference type="Rhea" id="RHEA:39939"/>
        <dbReference type="ChEBI" id="CHEBI:15377"/>
        <dbReference type="ChEBI" id="CHEBI:15378"/>
        <dbReference type="ChEBI" id="CHEBI:30823"/>
        <dbReference type="ChEBI" id="CHEBI:75342"/>
        <dbReference type="ChEBI" id="CHEBI:75735"/>
    </reaction>
    <physiologicalReaction direction="left-to-right" evidence="41">
        <dbReference type="Rhea" id="RHEA:39940"/>
    </physiologicalReaction>
</comment>
<keyword evidence="4" id="KW-1003">Cell membrane</keyword>
<evidence type="ECO:0000256" key="3">
    <source>
        <dbReference type="ARBA" id="ARBA00015133"/>
    </source>
</evidence>
<comment type="catalytic activity">
    <reaction evidence="27">
        <text>a 1-O-alkyl-2-acyl-sn-glycero-3-phosphocholine + H2O = a 1-O-alkyl-sn-glycero-3-phosphocholine + a fatty acid + H(+)</text>
        <dbReference type="Rhea" id="RHEA:36231"/>
        <dbReference type="ChEBI" id="CHEBI:15377"/>
        <dbReference type="ChEBI" id="CHEBI:15378"/>
        <dbReference type="ChEBI" id="CHEBI:28868"/>
        <dbReference type="ChEBI" id="CHEBI:30909"/>
        <dbReference type="ChEBI" id="CHEBI:36702"/>
        <dbReference type="EC" id="3.1.1.4"/>
    </reaction>
    <physiologicalReaction direction="left-to-right" evidence="27">
        <dbReference type="Rhea" id="RHEA:36232"/>
    </physiologicalReaction>
</comment>
<comment type="catalytic activity">
    <reaction evidence="39">
        <text>1-hexadecanoyl-2-(9Z)-octadecenoyl-3-octadecanoyl-sn-glycerol + H2O = 1-hexadecanoyl-3-octadecanoyl-sn-glycerol + (9Z)-octadecenoate + H(+)</text>
        <dbReference type="Rhea" id="RHEA:41103"/>
        <dbReference type="ChEBI" id="CHEBI:15377"/>
        <dbReference type="ChEBI" id="CHEBI:15378"/>
        <dbReference type="ChEBI" id="CHEBI:30823"/>
        <dbReference type="ChEBI" id="CHEBI:77623"/>
        <dbReference type="ChEBI" id="CHEBI:77624"/>
    </reaction>
    <physiologicalReaction direction="left-to-right" evidence="39">
        <dbReference type="Rhea" id="RHEA:41104"/>
    </physiologicalReaction>
</comment>
<dbReference type="GO" id="GO:0006644">
    <property type="term" value="P:phospholipid metabolic process"/>
    <property type="evidence" value="ECO:0007669"/>
    <property type="project" value="TreeGrafter"/>
</dbReference>
<evidence type="ECO:0000256" key="24">
    <source>
        <dbReference type="ARBA" id="ARBA00047459"/>
    </source>
</evidence>
<comment type="catalytic activity">
    <reaction evidence="24">
        <text>1-hexadecanoyl-2-(9Z)-octadecenoyl-3-octadecanoyl-sn-glycerol + H2O = 1-hexadecanoyl-2-(9Z-octadecenoyl)-sn-glycerol + octadecanoate + H(+)</text>
        <dbReference type="Rhea" id="RHEA:41111"/>
        <dbReference type="ChEBI" id="CHEBI:15377"/>
        <dbReference type="ChEBI" id="CHEBI:15378"/>
        <dbReference type="ChEBI" id="CHEBI:25629"/>
        <dbReference type="ChEBI" id="CHEBI:75466"/>
        <dbReference type="ChEBI" id="CHEBI:77623"/>
    </reaction>
    <physiologicalReaction direction="left-to-right" evidence="24">
        <dbReference type="Rhea" id="RHEA:41112"/>
    </physiologicalReaction>
</comment>
<evidence type="ECO:0000256" key="33">
    <source>
        <dbReference type="ARBA" id="ARBA00048454"/>
    </source>
</evidence>
<dbReference type="SUPFAM" id="SSF52266">
    <property type="entry name" value="SGNH hydrolase"/>
    <property type="match status" value="1"/>
</dbReference>
<comment type="catalytic activity">
    <reaction evidence="25">
        <text>2,3-di-(9Z)-octadecenoyl-sn-glycerol + H2O = 3-(9Z-octadecenoyl)-sn-glycerol + (9Z)-octadecenoate + H(+)</text>
        <dbReference type="Rhea" id="RHEA:42604"/>
        <dbReference type="ChEBI" id="CHEBI:15377"/>
        <dbReference type="ChEBI" id="CHEBI:15378"/>
        <dbReference type="ChEBI" id="CHEBI:30823"/>
        <dbReference type="ChEBI" id="CHEBI:75824"/>
        <dbReference type="ChEBI" id="CHEBI:75938"/>
    </reaction>
    <physiologicalReaction direction="left-to-right" evidence="25">
        <dbReference type="Rhea" id="RHEA:42605"/>
    </physiologicalReaction>
</comment>
<keyword evidence="8" id="KW-0378">Hydrolase</keyword>
<evidence type="ECO:0000256" key="40">
    <source>
        <dbReference type="ARBA" id="ARBA00049363"/>
    </source>
</evidence>
<comment type="function">
    <text evidence="20">Calcium-independent membrane-associated phospholipase that catalyzes complete diacylation of phospholipids by hydrolyzing both sn-1 and sn-2 fatty acyl chains attached to the glycerol backbone (phospholipase B activity). Has dual phospholipase and lysophospholipase activities toward diacylphospholipids. Preferentially cleaves sn-2 ester bonds over sn-1 bonds. Acts as a lipase toward glycerolipid substrates. Hydrolyzes fatty acyl chains of diacylglycerols with preference for the sn-2 position and of triacylglycerols with not positional selectivity. May also hydrolyze long chain retinyl esters such as retinyl palmitate. May contribute to digestion of dietary phospholipids, glycerolipids and retinoids, facilitating lipid absorption at the brush border.</text>
</comment>
<comment type="catalytic activity">
    <reaction evidence="29">
        <text>1,2-dihexadecanoyl-sn-glycero-3-phosphocholine + H2O = 1-hexadecanoyl-sn-glycero-3-phosphocholine + hexadecanoate + H(+)</text>
        <dbReference type="Rhea" id="RHEA:41223"/>
        <dbReference type="ChEBI" id="CHEBI:7896"/>
        <dbReference type="ChEBI" id="CHEBI:15377"/>
        <dbReference type="ChEBI" id="CHEBI:15378"/>
        <dbReference type="ChEBI" id="CHEBI:72998"/>
        <dbReference type="ChEBI" id="CHEBI:72999"/>
    </reaction>
    <physiologicalReaction direction="left-to-right" evidence="29">
        <dbReference type="Rhea" id="RHEA:41224"/>
    </physiologicalReaction>
</comment>
<evidence type="ECO:0000256" key="5">
    <source>
        <dbReference type="ARBA" id="ARBA00022692"/>
    </source>
</evidence>
<evidence type="ECO:0000256" key="41">
    <source>
        <dbReference type="ARBA" id="ARBA00049372"/>
    </source>
</evidence>
<comment type="catalytic activity">
    <reaction evidence="14">
        <text>1-hexadecanoyl-2-(9Z,12Z-octadecadienoyl)-sn-glycero-3-phosphocholine + H2O = (9Z,12Z)-octadecadienoate + 1-hexadecanoyl-sn-glycero-3-phosphocholine + H(+)</text>
        <dbReference type="Rhea" id="RHEA:40811"/>
        <dbReference type="ChEBI" id="CHEBI:15377"/>
        <dbReference type="ChEBI" id="CHEBI:15378"/>
        <dbReference type="ChEBI" id="CHEBI:30245"/>
        <dbReference type="ChEBI" id="CHEBI:72998"/>
        <dbReference type="ChEBI" id="CHEBI:73002"/>
    </reaction>
    <physiologicalReaction direction="left-to-right" evidence="14">
        <dbReference type="Rhea" id="RHEA:40812"/>
    </physiologicalReaction>
</comment>
<evidence type="ECO:0000256" key="15">
    <source>
        <dbReference type="ARBA" id="ARBA00023422"/>
    </source>
</evidence>
<keyword evidence="7" id="KW-0677">Repeat</keyword>
<comment type="similarity">
    <text evidence="2">Belongs to the 'GDSL' lipolytic enzyme family. Phospholipase B1 subfamily.</text>
</comment>
<evidence type="ECO:0000256" key="7">
    <source>
        <dbReference type="ARBA" id="ARBA00022737"/>
    </source>
</evidence>
<dbReference type="GO" id="GO:0016324">
    <property type="term" value="C:apical plasma membrane"/>
    <property type="evidence" value="ECO:0007669"/>
    <property type="project" value="UniProtKB-SubCell"/>
</dbReference>
<dbReference type="InterPro" id="IPR036514">
    <property type="entry name" value="SGNH_hydro_sf"/>
</dbReference>
<comment type="catalytic activity">
    <reaction evidence="30">
        <text>1-hexadecanoyl-2-(9Z,12Z-octadecadienoyl)-sn-glycero-3-phosphocholine + H2O = 2-(9Z,12Z-octadecadienoyl)-sn-glycero-3-phosphocholine + hexadecanoate + H(+)</text>
        <dbReference type="Rhea" id="RHEA:40971"/>
        <dbReference type="ChEBI" id="CHEBI:7896"/>
        <dbReference type="ChEBI" id="CHEBI:15377"/>
        <dbReference type="ChEBI" id="CHEBI:15378"/>
        <dbReference type="ChEBI" id="CHEBI:73002"/>
        <dbReference type="ChEBI" id="CHEBI:76084"/>
    </reaction>
    <physiologicalReaction direction="left-to-right" evidence="30">
        <dbReference type="Rhea" id="RHEA:40972"/>
    </physiologicalReaction>
</comment>
<evidence type="ECO:0000256" key="38">
    <source>
        <dbReference type="ARBA" id="ARBA00048872"/>
    </source>
</evidence>
<dbReference type="GO" id="GO:0004623">
    <property type="term" value="F:phospholipase A2 activity"/>
    <property type="evidence" value="ECO:0007669"/>
    <property type="project" value="UniProtKB-EC"/>
</dbReference>
<evidence type="ECO:0000256" key="8">
    <source>
        <dbReference type="ARBA" id="ARBA00022801"/>
    </source>
</evidence>
<evidence type="ECO:0000256" key="2">
    <source>
        <dbReference type="ARBA" id="ARBA00009979"/>
    </source>
</evidence>
<proteinExistence type="inferred from homology"/>
<evidence type="ECO:0000256" key="16">
    <source>
        <dbReference type="ARBA" id="ARBA00029723"/>
    </source>
</evidence>
<evidence type="ECO:0000256" key="37">
    <source>
        <dbReference type="ARBA" id="ARBA00048869"/>
    </source>
</evidence>
<evidence type="ECO:0000256" key="1">
    <source>
        <dbReference type="ARBA" id="ARBA00004247"/>
    </source>
</evidence>
<comment type="catalytic activity">
    <reaction evidence="15">
        <text>a 1,2-diacyl-sn-glycero-3-phosphocholine + H2O = a 1-acyl-sn-glycero-3-phosphocholine + a fatty acid + H(+)</text>
        <dbReference type="Rhea" id="RHEA:15801"/>
        <dbReference type="ChEBI" id="CHEBI:15377"/>
        <dbReference type="ChEBI" id="CHEBI:15378"/>
        <dbReference type="ChEBI" id="CHEBI:28868"/>
        <dbReference type="ChEBI" id="CHEBI:57643"/>
        <dbReference type="ChEBI" id="CHEBI:58168"/>
        <dbReference type="EC" id="3.1.1.4"/>
    </reaction>
    <physiologicalReaction direction="left-to-right" evidence="15">
        <dbReference type="Rhea" id="RHEA:15802"/>
    </physiologicalReaction>
</comment>
<comment type="catalytic activity">
    <reaction evidence="32">
        <text>1,2,3-tri-(9Z-octadecenoyl)-glycerol + H2O = di-(9Z)-octadecenoylglycerol + (9Z)-octadecenoate + H(+)</text>
        <dbReference type="Rhea" id="RHEA:38575"/>
        <dbReference type="ChEBI" id="CHEBI:15377"/>
        <dbReference type="ChEBI" id="CHEBI:15378"/>
        <dbReference type="ChEBI" id="CHEBI:30823"/>
        <dbReference type="ChEBI" id="CHEBI:53753"/>
        <dbReference type="ChEBI" id="CHEBI:75945"/>
    </reaction>
    <physiologicalReaction direction="left-to-right" evidence="32">
        <dbReference type="Rhea" id="RHEA:38576"/>
    </physiologicalReaction>
</comment>
<evidence type="ECO:0000256" key="19">
    <source>
        <dbReference type="ARBA" id="ARBA00033022"/>
    </source>
</evidence>
<keyword evidence="5" id="KW-0812">Transmembrane</keyword>
<comment type="catalytic activity">
    <reaction evidence="21">
        <text>1-hexadecanoyl-2-(9Z)-octadecenoyl-3-octadecanoyl-sn-glycerol + H2O = 2-(9Z-octadecenoyl)-3-octadecanoyl-sn-glycerol + hexadecanoate + H(+)</text>
        <dbReference type="Rhea" id="RHEA:41107"/>
        <dbReference type="ChEBI" id="CHEBI:7896"/>
        <dbReference type="ChEBI" id="CHEBI:15377"/>
        <dbReference type="ChEBI" id="CHEBI:15378"/>
        <dbReference type="ChEBI" id="CHEBI:75558"/>
        <dbReference type="ChEBI" id="CHEBI:77623"/>
    </reaction>
    <physiologicalReaction direction="left-to-right" evidence="21">
        <dbReference type="Rhea" id="RHEA:41108"/>
    </physiologicalReaction>
</comment>
<dbReference type="GO" id="GO:0004806">
    <property type="term" value="F:triacylglycerol lipase activity"/>
    <property type="evidence" value="ECO:0007669"/>
    <property type="project" value="UniProtKB-EC"/>
</dbReference>
<evidence type="ECO:0000256" key="39">
    <source>
        <dbReference type="ARBA" id="ARBA00048939"/>
    </source>
</evidence>
<gene>
    <name evidence="43" type="ORF">NQ315_014030</name>
</gene>
<dbReference type="Proteomes" id="UP001159042">
    <property type="component" value="Unassembled WGS sequence"/>
</dbReference>
<sequence>MTVSTSQHSQNSTNIIDWHLQIHVLFLNNKCFLPVPSCPFLQLLMLSSYQGLLKDPLGKIQSRFGNFIIQYPKTSNSIRSQTIFPKTMPFPCANTTHLGIGRSIQKPNSVHRLRPGDIDVIGALGDSLIAGNGAMEEWALGTMIEYRGVSWCAVVIGMHCIYRVWCEGLILVVLRESSGQGTWREYLTLPNILKEYNPHLTGYSTGTGEFLSRNSQLNVAFPVAADADALRQAKILVKKIKTNRNIDINRDWKMITVFFGANDICSAQCYDSEKASAENHVRKLMLALDYLEQNLPRTFINLIPVLDVSVSVRVKRTMMCRLLHGLFCGCFHSGGNEMEIITSLTKEYQRAEEELISSGRYDKKEDFTVVLQPFMKLFNAPSLPAHRYAEVIDISYITHDCFHFSQKGHALGANLLWNNLLQPVGRKSTRRLNYILENFECPKPDSPYLFTNKNSETFFETGHQ</sequence>
<comment type="catalytic activity">
    <reaction evidence="28">
        <text>1,2-di-(9Z-octadecenoyl)-sn-glycero-3-phosphocholine + H2O = 1-(9Z-octadecenoyl)-sn-glycero-3-phosphocholine + (9Z)-octadecenoate + H(+)</text>
        <dbReference type="Rhea" id="RHEA:40923"/>
        <dbReference type="ChEBI" id="CHEBI:15377"/>
        <dbReference type="ChEBI" id="CHEBI:15378"/>
        <dbReference type="ChEBI" id="CHEBI:28610"/>
        <dbReference type="ChEBI" id="CHEBI:30823"/>
        <dbReference type="ChEBI" id="CHEBI:74669"/>
    </reaction>
    <physiologicalReaction direction="left-to-right" evidence="28">
        <dbReference type="Rhea" id="RHEA:40924"/>
    </physiologicalReaction>
</comment>
<keyword evidence="9" id="KW-1133">Transmembrane helix</keyword>
<reference evidence="43 44" key="1">
    <citation type="journal article" date="2023" name="Insect Mol. Biol.">
        <title>Genome sequencing provides insights into the evolution of gene families encoding plant cell wall-degrading enzymes in longhorned beetles.</title>
        <authorList>
            <person name="Shin N.R."/>
            <person name="Okamura Y."/>
            <person name="Kirsch R."/>
            <person name="Pauchet Y."/>
        </authorList>
    </citation>
    <scope>NUCLEOTIDE SEQUENCE [LARGE SCALE GENOMIC DNA]</scope>
    <source>
        <strain evidence="43">EAD_L_NR</strain>
    </source>
</reference>
<dbReference type="Pfam" id="PF00657">
    <property type="entry name" value="Lipase_GDSL"/>
    <property type="match status" value="1"/>
</dbReference>
<evidence type="ECO:0000256" key="36">
    <source>
        <dbReference type="ARBA" id="ARBA00048699"/>
    </source>
</evidence>
<dbReference type="InterPro" id="IPR035547">
    <property type="entry name" value="Phospholipase_B"/>
</dbReference>
<comment type="catalytic activity">
    <reaction evidence="38">
        <text>1-O-hexadecyl-2-(9Z)-octadecenoyl-sn-glycero-3-phosphocholine + H2O = 1-O-hexadecyl-sn-glycero-3-phosphocholine + (9Z)-octadecenoate + H(+)</text>
        <dbReference type="Rhea" id="RHEA:40915"/>
        <dbReference type="ChEBI" id="CHEBI:15377"/>
        <dbReference type="ChEBI" id="CHEBI:15378"/>
        <dbReference type="ChEBI" id="CHEBI:30823"/>
        <dbReference type="ChEBI" id="CHEBI:34112"/>
        <dbReference type="ChEBI" id="CHEBI:64496"/>
    </reaction>
    <physiologicalReaction direction="left-to-right" evidence="38">
        <dbReference type="Rhea" id="RHEA:40916"/>
    </physiologicalReaction>
</comment>
<evidence type="ECO:0000313" key="43">
    <source>
        <dbReference type="EMBL" id="KAJ8911671.1"/>
    </source>
</evidence>
<evidence type="ECO:0000256" key="4">
    <source>
        <dbReference type="ARBA" id="ARBA00022475"/>
    </source>
</evidence>
<comment type="catalytic activity">
    <reaction evidence="31">
        <text>1-octadecanoyl-2-(9Z,12Z)-octadecadienoyl-sn-glycerol + H2O = 1-octadecanoyl-sn-glycerol + (9Z,12Z)-octadecadienoate + H(+)</text>
        <dbReference type="Rhea" id="RHEA:40927"/>
        <dbReference type="ChEBI" id="CHEBI:15377"/>
        <dbReference type="ChEBI" id="CHEBI:15378"/>
        <dbReference type="ChEBI" id="CHEBI:30245"/>
        <dbReference type="ChEBI" id="CHEBI:75550"/>
        <dbReference type="ChEBI" id="CHEBI:77097"/>
    </reaction>
    <physiologicalReaction direction="left-to-right" evidence="31">
        <dbReference type="Rhea" id="RHEA:40928"/>
    </physiologicalReaction>
</comment>
<keyword evidence="11" id="KW-0472">Membrane</keyword>
<evidence type="ECO:0000256" key="14">
    <source>
        <dbReference type="ARBA" id="ARBA00023408"/>
    </source>
</evidence>
<keyword evidence="12" id="KW-0325">Glycoprotein</keyword>
<evidence type="ECO:0000256" key="30">
    <source>
        <dbReference type="ARBA" id="ARBA00048362"/>
    </source>
</evidence>
<keyword evidence="10" id="KW-0443">Lipid metabolism</keyword>
<dbReference type="InterPro" id="IPR001087">
    <property type="entry name" value="GDSL"/>
</dbReference>
<evidence type="ECO:0000256" key="6">
    <source>
        <dbReference type="ARBA" id="ARBA00022729"/>
    </source>
</evidence>
<evidence type="ECO:0000256" key="29">
    <source>
        <dbReference type="ARBA" id="ARBA00048227"/>
    </source>
</evidence>
<evidence type="ECO:0000256" key="13">
    <source>
        <dbReference type="ARBA" id="ARBA00023369"/>
    </source>
</evidence>
<evidence type="ECO:0000256" key="31">
    <source>
        <dbReference type="ARBA" id="ARBA00048374"/>
    </source>
</evidence>
<evidence type="ECO:0000256" key="23">
    <source>
        <dbReference type="ARBA" id="ARBA00047438"/>
    </source>
</evidence>
<evidence type="ECO:0000256" key="25">
    <source>
        <dbReference type="ARBA" id="ARBA00048011"/>
    </source>
</evidence>
<evidence type="ECO:0000256" key="18">
    <source>
        <dbReference type="ARBA" id="ARBA00031485"/>
    </source>
</evidence>
<dbReference type="FunFam" id="3.40.50.1110:FF:000005">
    <property type="entry name" value="Phospholipase B1"/>
    <property type="match status" value="1"/>
</dbReference>
<evidence type="ECO:0000256" key="22">
    <source>
        <dbReference type="ARBA" id="ARBA00047363"/>
    </source>
</evidence>
<evidence type="ECO:0000256" key="26">
    <source>
        <dbReference type="ARBA" id="ARBA00048015"/>
    </source>
</evidence>
<evidence type="ECO:0000256" key="32">
    <source>
        <dbReference type="ARBA" id="ARBA00048386"/>
    </source>
</evidence>